<evidence type="ECO:0008006" key="3">
    <source>
        <dbReference type="Google" id="ProtNLM"/>
    </source>
</evidence>
<comment type="caution">
    <text evidence="1">The sequence shown here is derived from an EMBL/GenBank/DDBJ whole genome shotgun (WGS) entry which is preliminary data.</text>
</comment>
<evidence type="ECO:0000313" key="2">
    <source>
        <dbReference type="Proteomes" id="UP000310458"/>
    </source>
</evidence>
<accession>A0A5R9BBU6</accession>
<dbReference type="EMBL" id="VAVZ01000024">
    <property type="protein sequence ID" value="TLP96220.1"/>
    <property type="molecule type" value="Genomic_DNA"/>
</dbReference>
<proteinExistence type="predicted"/>
<dbReference type="Proteomes" id="UP000310458">
    <property type="component" value="Unassembled WGS sequence"/>
</dbReference>
<evidence type="ECO:0000313" key="1">
    <source>
        <dbReference type="EMBL" id="TLP96220.1"/>
    </source>
</evidence>
<name>A0A5R9BBU6_9MICC</name>
<keyword evidence="2" id="KW-1185">Reference proteome</keyword>
<protein>
    <recommendedName>
        <fullName evidence="3">Asp23/Gls24 family envelope stress response protein</fullName>
    </recommendedName>
</protein>
<gene>
    <name evidence="1" type="ORF">FEF26_09530</name>
</gene>
<reference evidence="1 2" key="1">
    <citation type="submission" date="2019-05" db="EMBL/GenBank/DDBJ databases">
        <title>Nesterenkonia sp. GY074 isolated from the Southern Atlantic Ocean.</title>
        <authorList>
            <person name="Zhang G."/>
        </authorList>
    </citation>
    <scope>NUCLEOTIDE SEQUENCE [LARGE SCALE GENOMIC DNA]</scope>
    <source>
        <strain evidence="1 2">GY074</strain>
    </source>
</reference>
<dbReference type="OrthoDB" id="4878398at2"/>
<organism evidence="1 2">
    <name type="scientific">Nesterenkonia salmonea</name>
    <dbReference type="NCBI Taxonomy" id="1804987"/>
    <lineage>
        <taxon>Bacteria</taxon>
        <taxon>Bacillati</taxon>
        <taxon>Actinomycetota</taxon>
        <taxon>Actinomycetes</taxon>
        <taxon>Micrococcales</taxon>
        <taxon>Micrococcaceae</taxon>
        <taxon>Nesterenkonia</taxon>
    </lineage>
</organism>
<dbReference type="AlphaFoldDB" id="A0A5R9BBU6"/>
<sequence length="98" mass="10555">MTRLDNGALQRAVSDAAQQLRGVVAATVRIEGTADHPGVLMKVEIDERSDISNTVDQLHRDVLGGLETSLQAPLSQVRLIVDPVRNSRKSEAAAVKLD</sequence>
<dbReference type="RefSeq" id="WP_138253307.1">
    <property type="nucleotide sequence ID" value="NZ_VAVZ01000024.1"/>
</dbReference>